<evidence type="ECO:0000256" key="1">
    <source>
        <dbReference type="ARBA" id="ARBA00004496"/>
    </source>
</evidence>
<comment type="subcellular location">
    <subcellularLocation>
        <location evidence="1 13">Cytoplasm</location>
    </subcellularLocation>
</comment>
<dbReference type="EMBL" id="RQEP01000005">
    <property type="protein sequence ID" value="TGK07322.1"/>
    <property type="molecule type" value="Genomic_DNA"/>
</dbReference>
<evidence type="ECO:0000256" key="7">
    <source>
        <dbReference type="ARBA" id="ARBA00022741"/>
    </source>
</evidence>
<evidence type="ECO:0000256" key="4">
    <source>
        <dbReference type="ARBA" id="ARBA00022490"/>
    </source>
</evidence>
<dbReference type="PANTHER" id="PTHR11538:SF41">
    <property type="entry name" value="PHENYLALANINE--TRNA LIGASE, MITOCHONDRIAL"/>
    <property type="match status" value="1"/>
</dbReference>
<comment type="catalytic activity">
    <reaction evidence="12 13">
        <text>tRNA(Phe) + L-phenylalanine + ATP = L-phenylalanyl-tRNA(Phe) + AMP + diphosphate + H(+)</text>
        <dbReference type="Rhea" id="RHEA:19413"/>
        <dbReference type="Rhea" id="RHEA-COMP:9668"/>
        <dbReference type="Rhea" id="RHEA-COMP:9699"/>
        <dbReference type="ChEBI" id="CHEBI:15378"/>
        <dbReference type="ChEBI" id="CHEBI:30616"/>
        <dbReference type="ChEBI" id="CHEBI:33019"/>
        <dbReference type="ChEBI" id="CHEBI:58095"/>
        <dbReference type="ChEBI" id="CHEBI:78442"/>
        <dbReference type="ChEBI" id="CHEBI:78531"/>
        <dbReference type="ChEBI" id="CHEBI:456215"/>
        <dbReference type="EC" id="6.1.1.20"/>
    </reaction>
</comment>
<dbReference type="PANTHER" id="PTHR11538">
    <property type="entry name" value="PHENYLALANYL-TRNA SYNTHETASE"/>
    <property type="match status" value="1"/>
</dbReference>
<dbReference type="SUPFAM" id="SSF55681">
    <property type="entry name" value="Class II aaRS and biotin synthetases"/>
    <property type="match status" value="1"/>
</dbReference>
<keyword evidence="4 13" id="KW-0963">Cytoplasm</keyword>
<evidence type="ECO:0000313" key="15">
    <source>
        <dbReference type="EMBL" id="TGK07322.1"/>
    </source>
</evidence>
<evidence type="ECO:0000259" key="14">
    <source>
        <dbReference type="PROSITE" id="PS50862"/>
    </source>
</evidence>
<dbReference type="InterPro" id="IPR045864">
    <property type="entry name" value="aa-tRNA-synth_II/BPL/LPL"/>
</dbReference>
<dbReference type="InterPro" id="IPR004188">
    <property type="entry name" value="Phe-tRNA_ligase_II_N"/>
</dbReference>
<proteinExistence type="inferred from homology"/>
<comment type="cofactor">
    <cofactor evidence="13">
        <name>Mg(2+)</name>
        <dbReference type="ChEBI" id="CHEBI:18420"/>
    </cofactor>
    <text evidence="13">Binds 2 magnesium ions per tetramer.</text>
</comment>
<reference evidence="15" key="1">
    <citation type="journal article" date="2019" name="PLoS Negl. Trop. Dis.">
        <title>Revisiting the worldwide diversity of Leptospira species in the environment.</title>
        <authorList>
            <person name="Vincent A.T."/>
            <person name="Schiettekatte O."/>
            <person name="Bourhy P."/>
            <person name="Veyrier F.J."/>
            <person name="Picardeau M."/>
        </authorList>
    </citation>
    <scope>NUCLEOTIDE SEQUENCE [LARGE SCALE GENOMIC DNA]</scope>
    <source>
        <strain evidence="15">SSS9</strain>
    </source>
</reference>
<keyword evidence="11 13" id="KW-0030">Aminoacyl-tRNA synthetase</keyword>
<evidence type="ECO:0000256" key="11">
    <source>
        <dbReference type="ARBA" id="ARBA00023146"/>
    </source>
</evidence>
<dbReference type="GO" id="GO:0000287">
    <property type="term" value="F:magnesium ion binding"/>
    <property type="evidence" value="ECO:0007669"/>
    <property type="project" value="UniProtKB-UniRule"/>
</dbReference>
<dbReference type="NCBIfam" id="TIGR00468">
    <property type="entry name" value="pheS"/>
    <property type="match status" value="1"/>
</dbReference>
<dbReference type="InterPro" id="IPR004529">
    <property type="entry name" value="Phe-tRNA-synth_IIc_asu"/>
</dbReference>
<evidence type="ECO:0000256" key="12">
    <source>
        <dbReference type="ARBA" id="ARBA00049255"/>
    </source>
</evidence>
<keyword evidence="10 13" id="KW-0648">Protein biosynthesis</keyword>
<dbReference type="HAMAP" id="MF_00281">
    <property type="entry name" value="Phe_tRNA_synth_alpha1"/>
    <property type="match status" value="1"/>
</dbReference>
<protein>
    <recommendedName>
        <fullName evidence="13">Phenylalanine--tRNA ligase alpha subunit</fullName>
        <ecNumber evidence="13">6.1.1.20</ecNumber>
    </recommendedName>
    <alternativeName>
        <fullName evidence="13">Phenylalanyl-tRNA synthetase alpha subunit</fullName>
        <shortName evidence="13">PheRS</shortName>
    </alternativeName>
</protein>
<gene>
    <name evidence="13" type="primary">pheS</name>
    <name evidence="15" type="ORF">EHO59_04220</name>
</gene>
<dbReference type="GO" id="GO:0006432">
    <property type="term" value="P:phenylalanyl-tRNA aminoacylation"/>
    <property type="evidence" value="ECO:0007669"/>
    <property type="project" value="UniProtKB-UniRule"/>
</dbReference>
<dbReference type="InterPro" id="IPR022911">
    <property type="entry name" value="Phe_tRNA_ligase_alpha1_bac"/>
</dbReference>
<evidence type="ECO:0000256" key="8">
    <source>
        <dbReference type="ARBA" id="ARBA00022840"/>
    </source>
</evidence>
<keyword evidence="8 13" id="KW-0067">ATP-binding</keyword>
<sequence length="341" mass="38802">MNLSEELDKIFEEANRLIGSSVDEADLDKNKNEYLGKKGKLTSVLKNLAALSIEEKKTVGQKANDLSRNLEDIVAKTREDLKVKSFREQSEKEWFDALRPLGEAEPGTLHPITKIQYEIEDIFTSMGFEVWDGPEVETDFNNFGALNFTDDHPARDMQDTFYLEDGNLLRTHTSAIQVRALRKLKPPFKIIGPGRVFRYEEVDASHETSFYQIEGMVVGKDISAGNMLYTMEVLLSKVFEKEVKTRLRPGFFPFVEPAFELDINCQVCGGSGCSVCKHSGWLELMPCGLVHPNVFKLNGLDPKEWTGFAFGLGLDRLVMMRYGIHDIRYLHSGNLRFLKQF</sequence>
<dbReference type="GO" id="GO:0005737">
    <property type="term" value="C:cytoplasm"/>
    <property type="evidence" value="ECO:0007669"/>
    <property type="project" value="UniProtKB-SubCell"/>
</dbReference>
<comment type="caution">
    <text evidence="15">The sequence shown here is derived from an EMBL/GenBank/DDBJ whole genome shotgun (WGS) entry which is preliminary data.</text>
</comment>
<keyword evidence="7 13" id="KW-0547">Nucleotide-binding</keyword>
<dbReference type="RefSeq" id="WP_135585054.1">
    <property type="nucleotide sequence ID" value="NZ_RQEP01000005.1"/>
</dbReference>
<evidence type="ECO:0000256" key="2">
    <source>
        <dbReference type="ARBA" id="ARBA00010207"/>
    </source>
</evidence>
<dbReference type="Pfam" id="PF02912">
    <property type="entry name" value="Phe_tRNA-synt_N"/>
    <property type="match status" value="1"/>
</dbReference>
<name>A0A4R9G6U9_9LEPT</name>
<dbReference type="Pfam" id="PF01409">
    <property type="entry name" value="tRNA-synt_2d"/>
    <property type="match status" value="1"/>
</dbReference>
<dbReference type="AlphaFoldDB" id="A0A4R9G6U9"/>
<keyword evidence="5 13" id="KW-0436">Ligase</keyword>
<evidence type="ECO:0000256" key="13">
    <source>
        <dbReference type="HAMAP-Rule" id="MF_00281"/>
    </source>
</evidence>
<evidence type="ECO:0000256" key="3">
    <source>
        <dbReference type="ARBA" id="ARBA00011209"/>
    </source>
</evidence>
<dbReference type="GO" id="GO:0004826">
    <property type="term" value="F:phenylalanine-tRNA ligase activity"/>
    <property type="evidence" value="ECO:0007669"/>
    <property type="project" value="UniProtKB-UniRule"/>
</dbReference>
<dbReference type="InterPro" id="IPR010978">
    <property type="entry name" value="tRNA-bd_arm"/>
</dbReference>
<dbReference type="CDD" id="cd00496">
    <property type="entry name" value="PheRS_alpha_core"/>
    <property type="match status" value="1"/>
</dbReference>
<evidence type="ECO:0000256" key="6">
    <source>
        <dbReference type="ARBA" id="ARBA00022723"/>
    </source>
</evidence>
<dbReference type="GO" id="GO:0000049">
    <property type="term" value="F:tRNA binding"/>
    <property type="evidence" value="ECO:0007669"/>
    <property type="project" value="InterPro"/>
</dbReference>
<dbReference type="InterPro" id="IPR006195">
    <property type="entry name" value="aa-tRNA-synth_II"/>
</dbReference>
<dbReference type="Gene3D" id="3.30.930.10">
    <property type="entry name" value="Bira Bifunctional Protein, Domain 2"/>
    <property type="match status" value="1"/>
</dbReference>
<dbReference type="Proteomes" id="UP000297453">
    <property type="component" value="Unassembled WGS sequence"/>
</dbReference>
<comment type="subunit">
    <text evidence="3 13">Tetramer of two alpha and two beta subunits.</text>
</comment>
<dbReference type="SUPFAM" id="SSF46589">
    <property type="entry name" value="tRNA-binding arm"/>
    <property type="match status" value="1"/>
</dbReference>
<feature type="binding site" evidence="13">
    <location>
        <position position="256"/>
    </location>
    <ligand>
        <name>Mg(2+)</name>
        <dbReference type="ChEBI" id="CHEBI:18420"/>
        <note>shared with beta subunit</note>
    </ligand>
</feature>
<evidence type="ECO:0000256" key="10">
    <source>
        <dbReference type="ARBA" id="ARBA00022917"/>
    </source>
</evidence>
<evidence type="ECO:0000256" key="5">
    <source>
        <dbReference type="ARBA" id="ARBA00022598"/>
    </source>
</evidence>
<dbReference type="PROSITE" id="PS50862">
    <property type="entry name" value="AA_TRNA_LIGASE_II"/>
    <property type="match status" value="1"/>
</dbReference>
<keyword evidence="9 13" id="KW-0460">Magnesium</keyword>
<dbReference type="FunFam" id="3.30.930.10:FF:000089">
    <property type="entry name" value="Phenylalanine--tRNA ligase alpha subunit"/>
    <property type="match status" value="1"/>
</dbReference>
<evidence type="ECO:0000313" key="16">
    <source>
        <dbReference type="Proteomes" id="UP000297453"/>
    </source>
</evidence>
<keyword evidence="6 13" id="KW-0479">Metal-binding</keyword>
<comment type="similarity">
    <text evidence="2 13">Belongs to the class-II aminoacyl-tRNA synthetase family. Phe-tRNA synthetase alpha subunit type 1 subfamily.</text>
</comment>
<organism evidence="15 16">
    <name type="scientific">Leptospira semungkisensis</name>
    <dbReference type="NCBI Taxonomy" id="2484985"/>
    <lineage>
        <taxon>Bacteria</taxon>
        <taxon>Pseudomonadati</taxon>
        <taxon>Spirochaetota</taxon>
        <taxon>Spirochaetia</taxon>
        <taxon>Leptospirales</taxon>
        <taxon>Leptospiraceae</taxon>
        <taxon>Leptospira</taxon>
    </lineage>
</organism>
<dbReference type="OrthoDB" id="9800719at2"/>
<feature type="domain" description="Aminoacyl-transfer RNA synthetases class-II family profile" evidence="14">
    <location>
        <begin position="113"/>
        <end position="340"/>
    </location>
</feature>
<evidence type="ECO:0000256" key="9">
    <source>
        <dbReference type="ARBA" id="ARBA00022842"/>
    </source>
</evidence>
<dbReference type="GO" id="GO:0005524">
    <property type="term" value="F:ATP binding"/>
    <property type="evidence" value="ECO:0007669"/>
    <property type="project" value="UniProtKB-UniRule"/>
</dbReference>
<dbReference type="EC" id="6.1.1.20" evidence="13"/>
<keyword evidence="16" id="KW-1185">Reference proteome</keyword>
<accession>A0A4R9G6U9</accession>
<dbReference type="InterPro" id="IPR002319">
    <property type="entry name" value="Phenylalanyl-tRNA_Synthase"/>
</dbReference>